<dbReference type="OrthoDB" id="580741at2"/>
<dbReference type="EMBL" id="WKKH01000020">
    <property type="protein sequence ID" value="MRX77147.1"/>
    <property type="molecule type" value="Genomic_DNA"/>
</dbReference>
<protein>
    <submittedName>
        <fullName evidence="1">Uncharacterized protein</fullName>
    </submittedName>
</protein>
<dbReference type="Proteomes" id="UP000487757">
    <property type="component" value="Unassembled WGS sequence"/>
</dbReference>
<dbReference type="AlphaFoldDB" id="A0A7K0FZW6"/>
<organism evidence="1 2">
    <name type="scientific">Pedobacter petrophilus</name>
    <dbReference type="NCBI Taxonomy" id="1908241"/>
    <lineage>
        <taxon>Bacteria</taxon>
        <taxon>Pseudomonadati</taxon>
        <taxon>Bacteroidota</taxon>
        <taxon>Sphingobacteriia</taxon>
        <taxon>Sphingobacteriales</taxon>
        <taxon>Sphingobacteriaceae</taxon>
        <taxon>Pedobacter</taxon>
    </lineage>
</organism>
<evidence type="ECO:0000313" key="2">
    <source>
        <dbReference type="Proteomes" id="UP000487757"/>
    </source>
</evidence>
<reference evidence="1 2" key="1">
    <citation type="submission" date="2019-11" db="EMBL/GenBank/DDBJ databases">
        <title>Pedobacter petrophilus genome.</title>
        <authorList>
            <person name="Feldbauer M.J."/>
            <person name="Newman J.D."/>
        </authorList>
    </citation>
    <scope>NUCLEOTIDE SEQUENCE [LARGE SCALE GENOMIC DNA]</scope>
    <source>
        <strain evidence="1 2">LMG 29686</strain>
    </source>
</reference>
<gene>
    <name evidence="1" type="ORF">GJU39_13725</name>
</gene>
<evidence type="ECO:0000313" key="1">
    <source>
        <dbReference type="EMBL" id="MRX77147.1"/>
    </source>
</evidence>
<name>A0A7K0FZW6_9SPHI</name>
<sequence>MSQITSGVTFSNAKFGGGSLYVAEAQGSEFAAVLLPAGSAYTETLIDLPTAFQQQVYFLFSRVELSNTVTDDYQKYLSSFRTGTGIAGFLGLAWILDIALPLSTSNTTVINLVQYNSGGNFVVAKTTNLDIGNNFATLNIDNNTVVAYTPLDAPTNIEFSYNSRYPNLSFANKTIGTQSLFNSNITIPFGMVGTGSFRFSHGLNLKMDFQGYGLQNNYYYLSSSVLNVFTYPILQQGVNVSEYAMTQTQIDLLDIGNVAQLNTYFALTGKIYNTNSGNNRDANFLSYHAINTGYPIGLVPFIDLETTTELINNIYPTTYTARFVISPSPRNATNLVYYMVPEGDFYLNMSASPTAIPDENGQFDFLPGLSGTEVITFTPYNNSGESPVGDRMRFISRQPAYAPNFPSEPVSLAQPGTDNPVLTSEYLTSWANIVSSSAANVQYACQPQGASLYAKGHGIASENSNSSFLGFFEPSVEMPQTDGFYVPMVPYLGIPANLPPGTGDIKSFESKVLSAERKAKITNSFSTPNASKSRAKRAMLSARANGSGYTPSTTPQGLVANVMDTGSWSLLNLAQNTVNEDSNAHWYVSPVDQVPDPAPEYQLSFINLSSELQSAFLTNQQFVVMTNNQYMGTLFSTIQDQAGGTSAEAIFNNKMSIEDWPFDFNVGTNNTYADYNNVLIFKFCQGTVLDRVKNPKDWTQADAFNIAPDALDGSYTQLVAISSWLQSYLQSAETAYYNAANAAQSADEVNYYEKFHRIINDPNWNGILALKADINLQEFPQQLKGLISGINLKNFNAHHVGIEVNRVDATGIITMGPVSSIFGLINYVDPAYGVQVAQGLSADKPIPPLANATYDFKVLSLQVLFENTAIKSFSSKIQLTMNNLFSDHVSHTNNKYGAAKLNTVVLNGTYQDHNGTAVYVFDNKDDNLFYFDSNLLQNVEITKIQFNTLTTDSLAVDIETRFLMWGFLNFEVISCVPPQPPPPPEVDPGTLTPYIFDAWSFGIETGEDENQKPIYQKGLSYSDLYIEMGFNLDNPSVVSYAFDAGQISFNSSQSTTRNSSLYPNFALSIAKLMSGNDESAPSSQGFLTLGLPRVNANGLSGDWFGLQMNLNLGSPGELAGNLGFNASLLLAWSPGEQNDSNKYNILIGIKLPGTSSNAKLLSIQGLLKLTIDKLRLQYIPSTTEETQGSYLLTLSNIALKFLGILKLPPGGSTNFLLFGNPNKGATSSSLGWYAAYNKTP</sequence>
<dbReference type="RefSeq" id="WP_154281387.1">
    <property type="nucleotide sequence ID" value="NZ_JBHUJQ010000001.1"/>
</dbReference>
<proteinExistence type="predicted"/>
<comment type="caution">
    <text evidence="1">The sequence shown here is derived from an EMBL/GenBank/DDBJ whole genome shotgun (WGS) entry which is preliminary data.</text>
</comment>
<accession>A0A7K0FZW6</accession>
<keyword evidence="2" id="KW-1185">Reference proteome</keyword>